<dbReference type="Pfam" id="PF07703">
    <property type="entry name" value="A2M_BRD"/>
    <property type="match status" value="1"/>
</dbReference>
<dbReference type="FunFam" id="3.10.20.90:FF:000716">
    <property type="entry name" value="Ubiquitin domain-containing protein"/>
    <property type="match status" value="1"/>
</dbReference>
<dbReference type="Pfam" id="PF17973">
    <property type="entry name" value="bMG10"/>
    <property type="match status" value="1"/>
</dbReference>
<gene>
    <name evidence="3" type="ORF">DDB_G0269462</name>
</gene>
<dbReference type="InParanoid" id="Q55DZ2"/>
<dbReference type="Gene3D" id="2.60.40.1930">
    <property type="match status" value="1"/>
</dbReference>
<dbReference type="Pfam" id="PF00240">
    <property type="entry name" value="ubiquitin"/>
    <property type="match status" value="2"/>
</dbReference>
<feature type="domain" description="Ubiquitin-like" evidence="2">
    <location>
        <begin position="77"/>
        <end position="137"/>
    </location>
</feature>
<comment type="caution">
    <text evidence="3">The sequence shown here is derived from an EMBL/GenBank/DDBJ whole genome shotgun (WGS) entry which is preliminary data.</text>
</comment>
<dbReference type="AlphaFoldDB" id="Q55DZ2"/>
<dbReference type="Pfam" id="PF00207">
    <property type="entry name" value="A2M"/>
    <property type="match status" value="1"/>
</dbReference>
<feature type="region of interest" description="Disordered" evidence="1">
    <location>
        <begin position="50"/>
        <end position="73"/>
    </location>
</feature>
<proteinExistence type="predicted"/>
<dbReference type="dictyBase" id="DDB_G0269462"/>
<dbReference type="PROSITE" id="PS50053">
    <property type="entry name" value="UBIQUITIN_2"/>
    <property type="match status" value="2"/>
</dbReference>
<dbReference type="EMBL" id="AAFI02000005">
    <property type="protein sequence ID" value="EAL72081.2"/>
    <property type="molecule type" value="Genomic_DNA"/>
</dbReference>
<sequence length="2337" mass="264394">MLTVNFLATNNFKTKYSDLSKDTTIDSLKIQFYREHSSNLPLPSSVFIESDEESNNDNHVNNNNNNNNGDKEVEFKEINQSDEKVVEEKTNHYSRAHSSIIHSHQIRFIFSGKQLENFSTLEENKIENDSTIIVAVSPFLVNIEEQFIQHQKKQNQKESSNQDQSDTVFVGVAKRDLSYMGGTIEEKIKYKLSINDRSFKSSSLQSNSQELQKLDDSTTFNLLSRINNFNDSTITKDQTASPIIPNVNLIPSTKSFNNDSKLDSTLETSLDRLSLYEIPSRDKMDYLNSSSPPTNNPTTTTSTATTTATATATTTTTKTNQEIIKPKLSIEHFSPNGEVSFADSISIMFNRPFLDLSSNTKEIELPIKIVPPVKGASWQSVDGILFRYRLPTSEPTTTTTTTSFGLNSSQPNFFPLSTTYRVSVECSNFKKLFKEDIAPLEYSFTTSPQSLLNWEFNNDLILPQIKLTFSQPIDWSKSSAIANLFSIKTSSKLDPKLTNLSFVPLNTNDESCHWKKQLEQSSTTVRDKIFCVSITSKNIIKYESTIEVDVKIGSIASKEGPNFNPMKNIIGRILTPSFLSIKADLLPESILSKATEVSFSSNNILESKIIPSNQYDNYFSIIPKVEITSVSICGKSVRIFAKFKHSQTYSVSIKKFKDIYGQIGDSHGIFSFPNIPIKIWTHPSISSFTNNFYNLDPNSQPIFKINSTGTDQLIIRAFTVSKKTLKRKTKISGSLKVDVNKIKNENGEFESISTTTIDLASFFGGRNVHSCKFQLLLFSISYPGNLISQVFEKGDDGTQFLLQYTPINVNSFEVGNQFIINATDSISRENLKNLSLKVYNDDDGDEKDKKSFKQYTITDSQIQLFEKSTIGGSHMFISTLDGKNKCLYQVPINEINKKPYEFTTIIFAQQGIFRPGDTVNVKGTIRVVVDEGVILPDSKFFSKYIDVYQNDDMVNISYTLKDAKKKEVAKGITKLNEFGCFDLKLVLPLDINLGNCSVVYKYCNEEFSFSDINVQEFKLKTFLLECSMSTESNRGTFELETPFGVELFAKSYTDEIIPNTTVDWKITVRPLTPILSNLDKAFNYFRHETDNMYFGESFAYKSKRSPNGKHNLDLVLQECSQRCEVRVHATVADASNNQEEISKNFIVENTKFTNFGVLSSSSTITHLINVGQDFHVDMSLRYFDNQQSFDGKIDAEIQKIPYEEDLLPENVHKSTIIPHTDTPLRFSYQFNETGYYKIKLNYSNGGEQLSQYHTISLFVFGKQSQAELEYKECTAPVKQTTTNNTSLLYGKETFKAKPKLDINCSLDKEIYQLGDTIKMCISSKSLNAKGYICCSKENTIINVIPIQLIDGQHDCKFEINEKVYYQPLFYVYLEGSLLVEINGGQKVNRLTSSFVKVPVKIDYTDKLLNVQVEKCNKFQSPSEESNITISVKDKNQKPLSNAHVSLIIVDQAVLDITKHSIKTQWDPLNTYFGDGSFFIGRNKMNSLLDKTIYNDPVEIKTIELDLEDFQGDNELQIINIKYMAGRIIQLKVSDETTIGELQQMIMDRDGLPPSSQRLFYLNKQIDSNATMKLKEFSIVNKATLNLVIRLHGGTNTPPSDDKPLAQDLNKPIRVRSNFMPLAYFGSLNTNQDGKVTFTYKLPDNLSTFRVMALVHYGKDQFGSCEHTFISSLPIMVRPSPPRFLNHNDKAIFPIMISSIVDCDLFFSGAIRSNNCNIETKGFSGVLPAKSRIIFPVHVNALVSNCIADFQFVAKTQLLDHSQEICDAISFKFPVFSSSVLETTTINHSLVNLKSKKEISSHNLKLDNWKDLDQQLGGLTITLSKTKLQKISCSVKDLLHYEYSCSEQIASKLLALSTFIKYPHLLEEKDIKALGLENIKTNKKPLEDMVEILKKRYQSSDHSFTYFDDKKSGSYEFVSVFVYFVLNQISDLSEEAKKLASKAEAYFSGSANVMVFNRDSYEKNKFQYLLGKAFASFVYGTIKQTSVPHTSFISKVLQTAKFDFSNSQYQEIFIYLSQFYKSHLDFKNISNYVTITGSLAYVTSSPIFGFYGDTRLQSILILSLLESGKTSHKDHPLLERLISGLAHFVNKEGRYGTTQANAFNIFAISQYEKMKLSGEKVDPTLDASIILGNRYLEKKKVTIGDSENYTITVPFSQILKNQKPLIIQRKTKGTLYYSINLSYASLNPISKAIFNRGLNIKRTYYPVSNSNDVIYHSPIGVDQPQTIEIKAGSRVKVTLSIKVDHVSSFIVIKDRLPSGLEPLLSNSYYHNGYYFNHVNNRENGVEIYSNLLYPGVYNYSYQTIAITRGTFISPSAKIEEMYCPATFGRSSSEIVLIK</sequence>
<dbReference type="InterPro" id="IPR051802">
    <property type="entry name" value="YfhM-like"/>
</dbReference>
<evidence type="ECO:0000259" key="2">
    <source>
        <dbReference type="PROSITE" id="PS50053"/>
    </source>
</evidence>
<dbReference type="GO" id="GO:0004866">
    <property type="term" value="F:endopeptidase inhibitor activity"/>
    <property type="evidence" value="ECO:0007669"/>
    <property type="project" value="InterPro"/>
</dbReference>
<dbReference type="InterPro" id="IPR000626">
    <property type="entry name" value="Ubiquitin-like_dom"/>
</dbReference>
<protein>
    <submittedName>
        <fullName evidence="3">Ubiquitin domain-containing protein</fullName>
    </submittedName>
</protein>
<evidence type="ECO:0000313" key="4">
    <source>
        <dbReference type="Proteomes" id="UP000002195"/>
    </source>
</evidence>
<dbReference type="RefSeq" id="XP_645989.2">
    <property type="nucleotide sequence ID" value="XM_640897.2"/>
</dbReference>
<dbReference type="SUPFAM" id="SSF48239">
    <property type="entry name" value="Terpenoid cyclases/Protein prenyltransferases"/>
    <property type="match status" value="1"/>
</dbReference>
<dbReference type="Gene3D" id="3.10.20.90">
    <property type="entry name" value="Phosphatidylinositol 3-kinase Catalytic Subunit, Chain A, domain 1"/>
    <property type="match status" value="2"/>
</dbReference>
<dbReference type="OMA" id="FECCEQI"/>
<dbReference type="SMART" id="SM01360">
    <property type="entry name" value="A2M"/>
    <property type="match status" value="1"/>
</dbReference>
<dbReference type="eggNOG" id="KOG0003">
    <property type="taxonomic scope" value="Eukaryota"/>
</dbReference>
<dbReference type="KEGG" id="ddi:DDB_G0269462"/>
<organism evidence="3 4">
    <name type="scientific">Dictyostelium discoideum</name>
    <name type="common">Social amoeba</name>
    <dbReference type="NCBI Taxonomy" id="44689"/>
    <lineage>
        <taxon>Eukaryota</taxon>
        <taxon>Amoebozoa</taxon>
        <taxon>Evosea</taxon>
        <taxon>Eumycetozoa</taxon>
        <taxon>Dictyostelia</taxon>
        <taxon>Dictyosteliales</taxon>
        <taxon>Dictyosteliaceae</taxon>
        <taxon>Dictyostelium</taxon>
    </lineage>
</organism>
<keyword evidence="4" id="KW-1185">Reference proteome</keyword>
<dbReference type="InterPro" id="IPR008930">
    <property type="entry name" value="Terpenoid_cyclase/PrenylTrfase"/>
</dbReference>
<dbReference type="STRING" id="44689.Q55DZ2"/>
<dbReference type="GeneID" id="8616935"/>
<dbReference type="InterPro" id="IPR029071">
    <property type="entry name" value="Ubiquitin-like_domsf"/>
</dbReference>
<name>Q55DZ2_DICDI</name>
<feature type="domain" description="Ubiquitin-like" evidence="2">
    <location>
        <begin position="1518"/>
        <end position="1593"/>
    </location>
</feature>
<dbReference type="InterPro" id="IPR041246">
    <property type="entry name" value="Bact_MG10"/>
</dbReference>
<reference evidence="3 4" key="1">
    <citation type="journal article" date="2005" name="Nature">
        <title>The genome of the social amoeba Dictyostelium discoideum.</title>
        <authorList>
            <consortium name="The Dictyostelium discoideum Sequencing Consortium"/>
            <person name="Eichinger L."/>
            <person name="Pachebat J.A."/>
            <person name="Glockner G."/>
            <person name="Rajandream M.A."/>
            <person name="Sucgang R."/>
            <person name="Berriman M."/>
            <person name="Song J."/>
            <person name="Olsen R."/>
            <person name="Szafranski K."/>
            <person name="Xu Q."/>
            <person name="Tunggal B."/>
            <person name="Kummerfeld S."/>
            <person name="Madera M."/>
            <person name="Konfortov B.A."/>
            <person name="Rivero F."/>
            <person name="Bankier A.T."/>
            <person name="Lehmann R."/>
            <person name="Hamlin N."/>
            <person name="Davies R."/>
            <person name="Gaudet P."/>
            <person name="Fey P."/>
            <person name="Pilcher K."/>
            <person name="Chen G."/>
            <person name="Saunders D."/>
            <person name="Sodergren E."/>
            <person name="Davis P."/>
            <person name="Kerhornou A."/>
            <person name="Nie X."/>
            <person name="Hall N."/>
            <person name="Anjard C."/>
            <person name="Hemphill L."/>
            <person name="Bason N."/>
            <person name="Farbrother P."/>
            <person name="Desany B."/>
            <person name="Just E."/>
            <person name="Morio T."/>
            <person name="Rost R."/>
            <person name="Churcher C."/>
            <person name="Cooper J."/>
            <person name="Haydock S."/>
            <person name="van Driessche N."/>
            <person name="Cronin A."/>
            <person name="Goodhead I."/>
            <person name="Muzny D."/>
            <person name="Mourier T."/>
            <person name="Pain A."/>
            <person name="Lu M."/>
            <person name="Harper D."/>
            <person name="Lindsay R."/>
            <person name="Hauser H."/>
            <person name="James K."/>
            <person name="Quiles M."/>
            <person name="Madan Babu M."/>
            <person name="Saito T."/>
            <person name="Buchrieser C."/>
            <person name="Wardroper A."/>
            <person name="Felder M."/>
            <person name="Thangavelu M."/>
            <person name="Johnson D."/>
            <person name="Knights A."/>
            <person name="Loulseged H."/>
            <person name="Mungall K."/>
            <person name="Oliver K."/>
            <person name="Price C."/>
            <person name="Quail M.A."/>
            <person name="Urushihara H."/>
            <person name="Hernandez J."/>
            <person name="Rabbinowitsch E."/>
            <person name="Steffen D."/>
            <person name="Sanders M."/>
            <person name="Ma J."/>
            <person name="Kohara Y."/>
            <person name="Sharp S."/>
            <person name="Simmonds M."/>
            <person name="Spiegler S."/>
            <person name="Tivey A."/>
            <person name="Sugano S."/>
            <person name="White B."/>
            <person name="Walker D."/>
            <person name="Woodward J."/>
            <person name="Winckler T."/>
            <person name="Tanaka Y."/>
            <person name="Shaulsky G."/>
            <person name="Schleicher M."/>
            <person name="Weinstock G."/>
            <person name="Rosenthal A."/>
            <person name="Cox E.C."/>
            <person name="Chisholm R.L."/>
            <person name="Gibbs R."/>
            <person name="Loomis W.F."/>
            <person name="Platzer M."/>
            <person name="Kay R.R."/>
            <person name="Williams J."/>
            <person name="Dear P.H."/>
            <person name="Noegel A.A."/>
            <person name="Barrell B."/>
            <person name="Kuspa A."/>
        </authorList>
    </citation>
    <scope>NUCLEOTIDE SEQUENCE [LARGE SCALE GENOMIC DNA]</scope>
    <source>
        <strain evidence="3 4">AX4</strain>
    </source>
</reference>
<accession>Q55DZ2</accession>
<dbReference type="SMART" id="SM01359">
    <property type="entry name" value="A2M_N_2"/>
    <property type="match status" value="1"/>
</dbReference>
<dbReference type="SUPFAM" id="SSF54236">
    <property type="entry name" value="Ubiquitin-like"/>
    <property type="match status" value="2"/>
</dbReference>
<evidence type="ECO:0000256" key="1">
    <source>
        <dbReference type="SAM" id="MobiDB-lite"/>
    </source>
</evidence>
<feature type="compositionally biased region" description="Low complexity" evidence="1">
    <location>
        <begin position="288"/>
        <end position="318"/>
    </location>
</feature>
<dbReference type="FunFam" id="1.50.10.20:FF:000086">
    <property type="entry name" value="Ubiquitin domain-containing protein"/>
    <property type="match status" value="1"/>
</dbReference>
<dbReference type="Proteomes" id="UP000002195">
    <property type="component" value="Unassembled WGS sequence"/>
</dbReference>
<dbReference type="PaxDb" id="44689-DDB0238758"/>
<dbReference type="HOGENOM" id="CLU_229807_0_0_1"/>
<evidence type="ECO:0000313" key="3">
    <source>
        <dbReference type="EMBL" id="EAL72081.2"/>
    </source>
</evidence>
<feature type="region of interest" description="Disordered" evidence="1">
    <location>
        <begin position="284"/>
        <end position="318"/>
    </location>
</feature>
<dbReference type="VEuPathDB" id="AmoebaDB:DDB_G0269462"/>
<dbReference type="InterPro" id="IPR011625">
    <property type="entry name" value="A2M_N_BRD"/>
</dbReference>
<feature type="compositionally biased region" description="Low complexity" evidence="1">
    <location>
        <begin position="57"/>
        <end position="68"/>
    </location>
</feature>
<dbReference type="PANTHER" id="PTHR40094:SF1">
    <property type="entry name" value="UBIQUITIN DOMAIN-CONTAINING PROTEIN"/>
    <property type="match status" value="1"/>
</dbReference>
<dbReference type="InterPro" id="IPR001599">
    <property type="entry name" value="Macroglobln_a2"/>
</dbReference>
<dbReference type="PANTHER" id="PTHR40094">
    <property type="entry name" value="ALPHA-2-MACROGLOBULIN HOMOLOG"/>
    <property type="match status" value="1"/>
</dbReference>
<dbReference type="SMART" id="SM00213">
    <property type="entry name" value="UBQ"/>
    <property type="match status" value="2"/>
</dbReference>
<dbReference type="Gene3D" id="1.50.10.20">
    <property type="match status" value="1"/>
</dbReference>